<comment type="subcellular location">
    <subcellularLocation>
        <location evidence="1">Nucleus</location>
    </subcellularLocation>
</comment>
<evidence type="ECO:0000313" key="10">
    <source>
        <dbReference type="EMBL" id="DBA23865.1"/>
    </source>
</evidence>
<dbReference type="GO" id="GO:0003714">
    <property type="term" value="F:transcription corepressor activity"/>
    <property type="evidence" value="ECO:0007669"/>
    <property type="project" value="TreeGrafter"/>
</dbReference>
<dbReference type="SMART" id="SM00726">
    <property type="entry name" value="UIM"/>
    <property type="match status" value="3"/>
</dbReference>
<evidence type="ECO:0000256" key="4">
    <source>
        <dbReference type="ARBA" id="ARBA00023027"/>
    </source>
</evidence>
<feature type="compositionally biased region" description="Acidic residues" evidence="8">
    <location>
        <begin position="367"/>
        <end position="376"/>
    </location>
</feature>
<evidence type="ECO:0000256" key="8">
    <source>
        <dbReference type="SAM" id="MobiDB-lite"/>
    </source>
</evidence>
<dbReference type="EC" id="2.4.2.-" evidence="7"/>
<dbReference type="AlphaFoldDB" id="A0AAV3ALJ6"/>
<keyword evidence="5" id="KW-0539">Nucleus</keyword>
<evidence type="ECO:0000256" key="5">
    <source>
        <dbReference type="ARBA" id="ARBA00023242"/>
    </source>
</evidence>
<feature type="region of interest" description="Disordered" evidence="8">
    <location>
        <begin position="725"/>
        <end position="744"/>
    </location>
</feature>
<evidence type="ECO:0000256" key="6">
    <source>
        <dbReference type="ARBA" id="ARBA00024347"/>
    </source>
</evidence>
<evidence type="ECO:0000256" key="7">
    <source>
        <dbReference type="RuleBase" id="RU362114"/>
    </source>
</evidence>
<evidence type="ECO:0000256" key="1">
    <source>
        <dbReference type="ARBA" id="ARBA00004123"/>
    </source>
</evidence>
<dbReference type="SUPFAM" id="SSF56399">
    <property type="entry name" value="ADP-ribosylation"/>
    <property type="match status" value="1"/>
</dbReference>
<feature type="compositionally biased region" description="Polar residues" evidence="8">
    <location>
        <begin position="725"/>
        <end position="740"/>
    </location>
</feature>
<keyword evidence="4 7" id="KW-0520">NAD</keyword>
<feature type="domain" description="PARP catalytic" evidence="9">
    <location>
        <begin position="574"/>
        <end position="788"/>
    </location>
</feature>
<dbReference type="Pfam" id="PF00644">
    <property type="entry name" value="PARP"/>
    <property type="match status" value="1"/>
</dbReference>
<organism evidence="10 11">
    <name type="scientific">Pyxicephalus adspersus</name>
    <name type="common">African bullfrog</name>
    <dbReference type="NCBI Taxonomy" id="30357"/>
    <lineage>
        <taxon>Eukaryota</taxon>
        <taxon>Metazoa</taxon>
        <taxon>Chordata</taxon>
        <taxon>Craniata</taxon>
        <taxon>Vertebrata</taxon>
        <taxon>Euteleostomi</taxon>
        <taxon>Amphibia</taxon>
        <taxon>Batrachia</taxon>
        <taxon>Anura</taxon>
        <taxon>Neobatrachia</taxon>
        <taxon>Ranoidea</taxon>
        <taxon>Pyxicephalidae</taxon>
        <taxon>Pyxicephalinae</taxon>
        <taxon>Pyxicephalus</taxon>
    </lineage>
</organism>
<keyword evidence="3 7" id="KW-0808">Transferase</keyword>
<dbReference type="CDD" id="cd01439">
    <property type="entry name" value="TCCD_inducible_PARP_like"/>
    <property type="match status" value="1"/>
</dbReference>
<sequence>MGLEEGGCMWPGSRHSGCSPGIVCGGDQVLCRPHNLLNCQLSISPYYPDLLGRLSNRITQQREIVQEQPTTIPNTLNMQQNGNQDNDRKVPRILEIDKLVVQGNLCDKVEESQDNTPCPEGSDEMSTPRTPHSSDTDKGEDLGHLSDPLIMSNSWEYETRRAAASDPSNSLHEAEVVMEAAELSFMQKYHHELLAEMDNVTIFPLEEDDKFGFKVLGNTVSCNEAVELLQHIVSSLPSRTFMLEYPWVSHFLLESEGQRTLRDTEKQHQCIIDTSQISLKVLDNVNIDPWSYVHDTSSVEEPSVQSMMIDEVAENSLLGADIEGIKKFASLLGELPNNINESSTVIGQNIHGKDSEEDLYTDRSTEQDDSTTSEEIDEELDQICQISRKEYQEQQLDEEAQLLLAIQRSMDTQGVSTQKEEEELQRALEMSLIQQSDDTADFMQKVLEMSFKEHRAHDYNEPMRMLEDPASTNLSETTSDVAQIRILAGDETCLVVAATALRKAITSKLNAVTLEVTGDVPNISQILDALEKKHKVRITKDGKEHQIQGFLQCPSQCRREISQIFNALQATGQAKAHVIDVDIDRDVEILDVPETSEEYQHVIQPFLKTLRDQRQSIEVLQVQKVQNALLYNQYMLKKLRMVMTDPNKPAERILYHGTTEASAREICHSGFNRSFCGKNAALYGQGVYFAAESVLSTRNHYSPPNGDGKKFVLVSRVLTGEFTQGKENMRTPPTMSQNSGGAPRRYDSLVDNMRKPTIYVIFNDTQAYPEYLITCRNHTPGSSMEGSG</sequence>
<dbReference type="Gene3D" id="3.90.228.10">
    <property type="match status" value="1"/>
</dbReference>
<dbReference type="Proteomes" id="UP001181693">
    <property type="component" value="Unassembled WGS sequence"/>
</dbReference>
<dbReference type="GO" id="GO:1990404">
    <property type="term" value="F:NAD+-protein mono-ADP-ribosyltransferase activity"/>
    <property type="evidence" value="ECO:0007669"/>
    <property type="project" value="TreeGrafter"/>
</dbReference>
<dbReference type="InterPro" id="IPR012317">
    <property type="entry name" value="Poly(ADP-ribose)pol_cat_dom"/>
</dbReference>
<dbReference type="GO" id="GO:0005634">
    <property type="term" value="C:nucleus"/>
    <property type="evidence" value="ECO:0007669"/>
    <property type="project" value="UniProtKB-SubCell"/>
</dbReference>
<name>A0AAV3ALJ6_PYXAD</name>
<evidence type="ECO:0000313" key="11">
    <source>
        <dbReference type="Proteomes" id="UP001181693"/>
    </source>
</evidence>
<proteinExistence type="inferred from homology"/>
<dbReference type="InterPro" id="IPR003903">
    <property type="entry name" value="UIM_dom"/>
</dbReference>
<comment type="caution">
    <text evidence="10">The sequence shown here is derived from an EMBL/GenBank/DDBJ whole genome shotgun (WGS) entry which is preliminary data.</text>
</comment>
<evidence type="ECO:0000259" key="9">
    <source>
        <dbReference type="PROSITE" id="PS51059"/>
    </source>
</evidence>
<accession>A0AAV3ALJ6</accession>
<dbReference type="GO" id="GO:0003950">
    <property type="term" value="F:NAD+ poly-ADP-ribosyltransferase activity"/>
    <property type="evidence" value="ECO:0007669"/>
    <property type="project" value="UniProtKB-UniRule"/>
</dbReference>
<feature type="region of interest" description="Disordered" evidence="8">
    <location>
        <begin position="108"/>
        <end position="145"/>
    </location>
</feature>
<dbReference type="PROSITE" id="PS51059">
    <property type="entry name" value="PARP_CATALYTIC"/>
    <property type="match status" value="1"/>
</dbReference>
<protein>
    <recommendedName>
        <fullName evidence="7">Poly [ADP-ribose] polymerase</fullName>
        <shortName evidence="7">PARP</shortName>
        <ecNumber evidence="7">2.4.2.-</ecNumber>
    </recommendedName>
</protein>
<reference evidence="10" key="1">
    <citation type="thesis" date="2020" institute="ProQuest LLC" country="789 East Eisenhower Parkway, Ann Arbor, MI, USA">
        <title>Comparative Genomics and Chromosome Evolution.</title>
        <authorList>
            <person name="Mudd A.B."/>
        </authorList>
    </citation>
    <scope>NUCLEOTIDE SEQUENCE</scope>
    <source>
        <strain evidence="10">1538</strain>
        <tissue evidence="10">Blood</tissue>
    </source>
</reference>
<gene>
    <name evidence="10" type="ORF">GDO54_011582</name>
</gene>
<dbReference type="GO" id="GO:0010629">
    <property type="term" value="P:negative regulation of gene expression"/>
    <property type="evidence" value="ECO:0007669"/>
    <property type="project" value="TreeGrafter"/>
</dbReference>
<dbReference type="PANTHER" id="PTHR14453">
    <property type="entry name" value="PARP/ZINC FINGER CCCH TYPE DOMAIN CONTAINING PROTEIN"/>
    <property type="match status" value="1"/>
</dbReference>
<dbReference type="GO" id="GO:0005737">
    <property type="term" value="C:cytoplasm"/>
    <property type="evidence" value="ECO:0007669"/>
    <property type="project" value="TreeGrafter"/>
</dbReference>
<dbReference type="EMBL" id="DYDO01000005">
    <property type="protein sequence ID" value="DBA23865.1"/>
    <property type="molecule type" value="Genomic_DNA"/>
</dbReference>
<dbReference type="InterPro" id="IPR052056">
    <property type="entry name" value="Mono-ARTD/PARP"/>
</dbReference>
<feature type="region of interest" description="Disordered" evidence="8">
    <location>
        <begin position="346"/>
        <end position="376"/>
    </location>
</feature>
<comment type="similarity">
    <text evidence="6">Belongs to the ARTD/PARP family.</text>
</comment>
<feature type="compositionally biased region" description="Basic and acidic residues" evidence="8">
    <location>
        <begin position="132"/>
        <end position="144"/>
    </location>
</feature>
<dbReference type="GO" id="GO:0070212">
    <property type="term" value="P:protein poly-ADP-ribosylation"/>
    <property type="evidence" value="ECO:0007669"/>
    <property type="project" value="TreeGrafter"/>
</dbReference>
<dbReference type="FunFam" id="3.90.228.10:FF:000008">
    <property type="entry name" value="Poly [ADP-ribose] polymerase"/>
    <property type="match status" value="1"/>
</dbReference>
<evidence type="ECO:0000256" key="2">
    <source>
        <dbReference type="ARBA" id="ARBA00022676"/>
    </source>
</evidence>
<evidence type="ECO:0000256" key="3">
    <source>
        <dbReference type="ARBA" id="ARBA00022679"/>
    </source>
</evidence>
<dbReference type="PANTHER" id="PTHR14453:SF94">
    <property type="entry name" value="PROTEIN MONO-ADP-RIBOSYLTRANSFERASE PARP10"/>
    <property type="match status" value="1"/>
</dbReference>
<dbReference type="PROSITE" id="PS50330">
    <property type="entry name" value="UIM"/>
    <property type="match status" value="1"/>
</dbReference>
<keyword evidence="11" id="KW-1185">Reference proteome</keyword>
<keyword evidence="2 7" id="KW-0328">Glycosyltransferase</keyword>